<feature type="binding site" evidence="19">
    <location>
        <position position="85"/>
    </location>
    <ligand>
        <name>GTP</name>
        <dbReference type="ChEBI" id="CHEBI:37565"/>
    </ligand>
</feature>
<dbReference type="GO" id="GO:0009236">
    <property type="term" value="P:cobalamin biosynthetic process"/>
    <property type="evidence" value="ECO:0007669"/>
    <property type="project" value="UniProtKB-UniPathway"/>
</dbReference>
<keyword evidence="21" id="KW-1185">Reference proteome</keyword>
<feature type="binding site" evidence="19">
    <location>
        <begin position="11"/>
        <end position="18"/>
    </location>
    <ligand>
        <name>GTP</name>
        <dbReference type="ChEBI" id="CHEBI:37565"/>
    </ligand>
</feature>
<dbReference type="EMBL" id="JACIVC010000054">
    <property type="protein sequence ID" value="MBB1069494.1"/>
    <property type="molecule type" value="Genomic_DNA"/>
</dbReference>
<evidence type="ECO:0000256" key="3">
    <source>
        <dbReference type="ARBA" id="ARBA00001522"/>
    </source>
</evidence>
<keyword evidence="11 20" id="KW-0808">Transferase</keyword>
<name>A0A7W3Y886_9LACO</name>
<dbReference type="Proteomes" id="UP000518316">
    <property type="component" value="Unassembled WGS sequence"/>
</dbReference>
<organism evidence="20 21">
    <name type="scientific">Limosilactobacillus albertensis</name>
    <dbReference type="NCBI Taxonomy" id="2759752"/>
    <lineage>
        <taxon>Bacteria</taxon>
        <taxon>Bacillati</taxon>
        <taxon>Bacillota</taxon>
        <taxon>Bacilli</taxon>
        <taxon>Lactobacillales</taxon>
        <taxon>Lactobacillaceae</taxon>
        <taxon>Limosilactobacillus</taxon>
    </lineage>
</organism>
<dbReference type="GO" id="GO:0043752">
    <property type="term" value="F:adenosylcobinamide kinase activity"/>
    <property type="evidence" value="ECO:0007669"/>
    <property type="project" value="UniProtKB-EC"/>
</dbReference>
<evidence type="ECO:0000256" key="7">
    <source>
        <dbReference type="ARBA" id="ARBA00007490"/>
    </source>
</evidence>
<evidence type="ECO:0000256" key="16">
    <source>
        <dbReference type="ARBA" id="ARBA00029570"/>
    </source>
</evidence>
<accession>A0A7W3Y886</accession>
<evidence type="ECO:0000256" key="15">
    <source>
        <dbReference type="ARBA" id="ARBA00023134"/>
    </source>
</evidence>
<comment type="catalytic activity">
    <reaction evidence="2">
        <text>adenosylcob(III)inamide phosphate + GTP + H(+) = adenosylcob(III)inamide-GDP + diphosphate</text>
        <dbReference type="Rhea" id="RHEA:22712"/>
        <dbReference type="ChEBI" id="CHEBI:15378"/>
        <dbReference type="ChEBI" id="CHEBI:33019"/>
        <dbReference type="ChEBI" id="CHEBI:37565"/>
        <dbReference type="ChEBI" id="CHEBI:58502"/>
        <dbReference type="ChEBI" id="CHEBI:60487"/>
        <dbReference type="EC" id="2.7.7.62"/>
    </reaction>
</comment>
<feature type="active site" description="GMP-histidine intermediate" evidence="18">
    <location>
        <position position="53"/>
    </location>
</feature>
<feature type="binding site" evidence="19">
    <location>
        <begin position="35"/>
        <end position="37"/>
    </location>
    <ligand>
        <name>GTP</name>
        <dbReference type="ChEBI" id="CHEBI:37565"/>
    </ligand>
</feature>
<dbReference type="UniPathway" id="UPA00148">
    <property type="reaction ID" value="UER00236"/>
</dbReference>
<dbReference type="EC" id="2.7.1.156" evidence="8"/>
<evidence type="ECO:0000256" key="17">
    <source>
        <dbReference type="ARBA" id="ARBA00030571"/>
    </source>
</evidence>
<evidence type="ECO:0000256" key="14">
    <source>
        <dbReference type="ARBA" id="ARBA00022840"/>
    </source>
</evidence>
<comment type="function">
    <text evidence="4">Catalyzes ATP-dependent phosphorylation of adenosylcobinamide and addition of GMP to adenosylcobinamide phosphate.</text>
</comment>
<evidence type="ECO:0000256" key="19">
    <source>
        <dbReference type="PIRSR" id="PIRSR006135-2"/>
    </source>
</evidence>
<dbReference type="CDD" id="cd00544">
    <property type="entry name" value="CobU"/>
    <property type="match status" value="1"/>
</dbReference>
<dbReference type="SUPFAM" id="SSF52540">
    <property type="entry name" value="P-loop containing nucleoside triphosphate hydrolases"/>
    <property type="match status" value="1"/>
</dbReference>
<dbReference type="GO" id="GO:0008820">
    <property type="term" value="F:cobinamide phosphate guanylyltransferase activity"/>
    <property type="evidence" value="ECO:0007669"/>
    <property type="project" value="UniProtKB-EC"/>
</dbReference>
<evidence type="ECO:0000256" key="6">
    <source>
        <dbReference type="ARBA" id="ARBA00005159"/>
    </source>
</evidence>
<keyword evidence="13 20" id="KW-0418">Kinase</keyword>
<evidence type="ECO:0000313" key="21">
    <source>
        <dbReference type="Proteomes" id="UP000518316"/>
    </source>
</evidence>
<dbReference type="EC" id="2.7.7.62" evidence="9"/>
<evidence type="ECO:0000256" key="9">
    <source>
        <dbReference type="ARBA" id="ARBA00012523"/>
    </source>
</evidence>
<proteinExistence type="inferred from homology"/>
<dbReference type="PIRSF" id="PIRSF006135">
    <property type="entry name" value="CobU"/>
    <property type="match status" value="1"/>
</dbReference>
<evidence type="ECO:0000256" key="18">
    <source>
        <dbReference type="PIRSR" id="PIRSR006135-1"/>
    </source>
</evidence>
<gene>
    <name evidence="20" type="ORF">H5S40_04905</name>
</gene>
<comment type="catalytic activity">
    <reaction evidence="3">
        <text>adenosylcob(III)inamide + GTP = adenosylcob(III)inamide phosphate + GDP + H(+)</text>
        <dbReference type="Rhea" id="RHEA:15765"/>
        <dbReference type="ChEBI" id="CHEBI:2480"/>
        <dbReference type="ChEBI" id="CHEBI:15378"/>
        <dbReference type="ChEBI" id="CHEBI:37565"/>
        <dbReference type="ChEBI" id="CHEBI:58189"/>
        <dbReference type="ChEBI" id="CHEBI:58502"/>
        <dbReference type="EC" id="2.7.1.156"/>
    </reaction>
</comment>
<dbReference type="Pfam" id="PF02283">
    <property type="entry name" value="CobU"/>
    <property type="match status" value="1"/>
</dbReference>
<reference evidence="20 21" key="1">
    <citation type="submission" date="2020-07" db="EMBL/GenBank/DDBJ databases">
        <title>Description of Limosilactobacillus balticus sp. nov., Limosilactobacillus agrestis sp. nov., Limosilactobacillus albertensis sp. nov., Limosilactobacillus rudii sp. nov., Limosilactobacillus fastidiosus sp. nov., five novel Limosilactobacillus species isolated from the vertebrate gastrointestinal tract, and proposal of 6 subspecies of Limosilactobacillus reuteri adapted to the gastrointestinal tract of specific vertebrate hosts.</title>
        <authorList>
            <person name="Li F."/>
            <person name="Cheng C."/>
            <person name="Zheng J."/>
            <person name="Quevedo R.M."/>
            <person name="Li J."/>
            <person name="Roos S."/>
            <person name="Gaenzle M.G."/>
            <person name="Walter J."/>
        </authorList>
    </citation>
    <scope>NUCLEOTIDE SEQUENCE [LARGE SCALE GENOMIC DNA]</scope>
    <source>
        <strain evidence="20 21">RRLNB_1_1</strain>
    </source>
</reference>
<keyword evidence="14" id="KW-0067">ATP-binding</keyword>
<keyword evidence="12 19" id="KW-0547">Nucleotide-binding</keyword>
<dbReference type="PANTHER" id="PTHR34848:SF1">
    <property type="entry name" value="BIFUNCTIONAL ADENOSYLCOBALAMIN BIOSYNTHESIS PROTEIN COBU"/>
    <property type="match status" value="1"/>
</dbReference>
<evidence type="ECO:0000256" key="4">
    <source>
        <dbReference type="ARBA" id="ARBA00003889"/>
    </source>
</evidence>
<evidence type="ECO:0000256" key="12">
    <source>
        <dbReference type="ARBA" id="ARBA00022741"/>
    </source>
</evidence>
<comment type="pathway">
    <text evidence="5">Cofactor biosynthesis; adenosylcobalamin biosynthesis; adenosylcobalamin from cob(II)yrinate a,c-diamide: step 6/7.</text>
</comment>
<dbReference type="GO" id="GO:0005524">
    <property type="term" value="F:ATP binding"/>
    <property type="evidence" value="ECO:0007669"/>
    <property type="project" value="UniProtKB-KW"/>
</dbReference>
<evidence type="ECO:0000256" key="11">
    <source>
        <dbReference type="ARBA" id="ARBA00022679"/>
    </source>
</evidence>
<evidence type="ECO:0000256" key="2">
    <source>
        <dbReference type="ARBA" id="ARBA00000711"/>
    </source>
</evidence>
<keyword evidence="15 19" id="KW-0342">GTP-binding</keyword>
<comment type="similarity">
    <text evidence="7">Belongs to the CobU/CobP family.</text>
</comment>
<evidence type="ECO:0000256" key="10">
    <source>
        <dbReference type="ARBA" id="ARBA00022573"/>
    </source>
</evidence>
<protein>
    <recommendedName>
        <fullName evidence="16">Adenosylcobinamide kinase</fullName>
        <ecNumber evidence="8">2.7.1.156</ecNumber>
        <ecNumber evidence="9">2.7.7.62</ecNumber>
    </recommendedName>
    <alternativeName>
        <fullName evidence="17">Adenosylcobinamide-phosphate guanylyltransferase</fullName>
    </alternativeName>
</protein>
<dbReference type="PANTHER" id="PTHR34848">
    <property type="match status" value="1"/>
</dbReference>
<keyword evidence="20" id="KW-0548">Nucleotidyltransferase</keyword>
<sequence length="196" mass="22203">MGKQNLTFVLGGAKSGKSEFAESLYSRQEKVCYIATGVVKNPDGEMQLRIKRHQERRSANWTTREQYRDIAEAIEDNPLDGYLLDDAIMLVTNLFYDFVLTKVAPEKIDNYLEQASSTEIAKIRQVILDEWTKILIAQKQNNQSMVIVSDEVGLGVVPATKQTRILRDLYGEVNQLIAKKADDVYFVISGLAQKIK</sequence>
<dbReference type="RefSeq" id="WP_182598094.1">
    <property type="nucleotide sequence ID" value="NZ_JACIVC010000054.1"/>
</dbReference>
<feature type="binding site" evidence="19">
    <location>
        <position position="65"/>
    </location>
    <ligand>
        <name>GTP</name>
        <dbReference type="ChEBI" id="CHEBI:37565"/>
    </ligand>
</feature>
<evidence type="ECO:0000256" key="5">
    <source>
        <dbReference type="ARBA" id="ARBA00004692"/>
    </source>
</evidence>
<evidence type="ECO:0000256" key="8">
    <source>
        <dbReference type="ARBA" id="ARBA00012016"/>
    </source>
</evidence>
<evidence type="ECO:0000256" key="1">
    <source>
        <dbReference type="ARBA" id="ARBA00000312"/>
    </source>
</evidence>
<dbReference type="GO" id="GO:0005525">
    <property type="term" value="F:GTP binding"/>
    <property type="evidence" value="ECO:0007669"/>
    <property type="project" value="UniProtKB-KW"/>
</dbReference>
<comment type="pathway">
    <text evidence="6">Cofactor biosynthesis; adenosylcobalamin biosynthesis; adenosylcobalamin from cob(II)yrinate a,c-diamide: step 5/7.</text>
</comment>
<dbReference type="InterPro" id="IPR003203">
    <property type="entry name" value="CobU/CobP"/>
</dbReference>
<dbReference type="AlphaFoldDB" id="A0A7W3Y886"/>
<evidence type="ECO:0000313" key="20">
    <source>
        <dbReference type="EMBL" id="MBB1069494.1"/>
    </source>
</evidence>
<evidence type="ECO:0000256" key="13">
    <source>
        <dbReference type="ARBA" id="ARBA00022777"/>
    </source>
</evidence>
<keyword evidence="10" id="KW-0169">Cobalamin biosynthesis</keyword>
<dbReference type="InterPro" id="IPR027417">
    <property type="entry name" value="P-loop_NTPase"/>
</dbReference>
<comment type="caution">
    <text evidence="20">The sequence shown here is derived from an EMBL/GenBank/DDBJ whole genome shotgun (WGS) entry which is preliminary data.</text>
</comment>
<dbReference type="Gene3D" id="3.40.50.300">
    <property type="entry name" value="P-loop containing nucleotide triphosphate hydrolases"/>
    <property type="match status" value="1"/>
</dbReference>
<comment type="catalytic activity">
    <reaction evidence="1">
        <text>adenosylcob(III)inamide + ATP = adenosylcob(III)inamide phosphate + ADP + H(+)</text>
        <dbReference type="Rhea" id="RHEA:15769"/>
        <dbReference type="ChEBI" id="CHEBI:2480"/>
        <dbReference type="ChEBI" id="CHEBI:15378"/>
        <dbReference type="ChEBI" id="CHEBI:30616"/>
        <dbReference type="ChEBI" id="CHEBI:58502"/>
        <dbReference type="ChEBI" id="CHEBI:456216"/>
        <dbReference type="EC" id="2.7.1.156"/>
    </reaction>
</comment>